<dbReference type="PANTHER" id="PTHR41694">
    <property type="entry name" value="ENDOGENOUS RETROVIRUS GROUP K MEMBER POL PROTEIN"/>
    <property type="match status" value="1"/>
</dbReference>
<keyword evidence="1" id="KW-0808">Transferase</keyword>
<evidence type="ECO:0000256" key="1">
    <source>
        <dbReference type="ARBA" id="ARBA00022679"/>
    </source>
</evidence>
<dbReference type="GO" id="GO:0003964">
    <property type="term" value="F:RNA-directed DNA polymerase activity"/>
    <property type="evidence" value="ECO:0007669"/>
    <property type="project" value="UniProtKB-KW"/>
</dbReference>
<dbReference type="OrthoDB" id="10267344at2759"/>
<evidence type="ECO:0000313" key="9">
    <source>
        <dbReference type="Proteomes" id="UP000789831"/>
    </source>
</evidence>
<proteinExistence type="predicted"/>
<feature type="domain" description="Integrase catalytic" evidence="7">
    <location>
        <begin position="93"/>
        <end position="260"/>
    </location>
</feature>
<comment type="caution">
    <text evidence="8">The sequence shown here is derived from an EMBL/GenBank/DDBJ whole genome shotgun (WGS) entry which is preliminary data.</text>
</comment>
<dbReference type="InterPro" id="IPR012337">
    <property type="entry name" value="RNaseH-like_sf"/>
</dbReference>
<evidence type="ECO:0000256" key="4">
    <source>
        <dbReference type="ARBA" id="ARBA00022759"/>
    </source>
</evidence>
<evidence type="ECO:0000259" key="7">
    <source>
        <dbReference type="PROSITE" id="PS50994"/>
    </source>
</evidence>
<dbReference type="Gene3D" id="3.30.420.10">
    <property type="entry name" value="Ribonuclease H-like superfamily/Ribonuclease H"/>
    <property type="match status" value="1"/>
</dbReference>
<keyword evidence="2" id="KW-0548">Nucleotidyltransferase</keyword>
<keyword evidence="5" id="KW-0378">Hydrolase</keyword>
<keyword evidence="4" id="KW-0255">Endonuclease</keyword>
<dbReference type="GO" id="GO:0035613">
    <property type="term" value="F:RNA stem-loop binding"/>
    <property type="evidence" value="ECO:0007669"/>
    <property type="project" value="TreeGrafter"/>
</dbReference>
<dbReference type="GO" id="GO:0004519">
    <property type="term" value="F:endonuclease activity"/>
    <property type="evidence" value="ECO:0007669"/>
    <property type="project" value="UniProtKB-KW"/>
</dbReference>
<dbReference type="EMBL" id="CAJVPL010010953">
    <property type="protein sequence ID" value="CAG8682534.1"/>
    <property type="molecule type" value="Genomic_DNA"/>
</dbReference>
<name>A0A9N9HI11_9GLOM</name>
<evidence type="ECO:0000256" key="2">
    <source>
        <dbReference type="ARBA" id="ARBA00022695"/>
    </source>
</evidence>
<dbReference type="GO" id="GO:0015074">
    <property type="term" value="P:DNA integration"/>
    <property type="evidence" value="ECO:0007669"/>
    <property type="project" value="InterPro"/>
</dbReference>
<keyword evidence="3" id="KW-0540">Nuclease</keyword>
<evidence type="ECO:0000256" key="3">
    <source>
        <dbReference type="ARBA" id="ARBA00022722"/>
    </source>
</evidence>
<dbReference type="SUPFAM" id="SSF53098">
    <property type="entry name" value="Ribonuclease H-like"/>
    <property type="match status" value="1"/>
</dbReference>
<dbReference type="InterPro" id="IPR036397">
    <property type="entry name" value="RNaseH_sf"/>
</dbReference>
<keyword evidence="6" id="KW-0695">RNA-directed DNA polymerase</keyword>
<dbReference type="InterPro" id="IPR001584">
    <property type="entry name" value="Integrase_cat-core"/>
</dbReference>
<dbReference type="Proteomes" id="UP000789831">
    <property type="component" value="Unassembled WGS sequence"/>
</dbReference>
<reference evidence="8" key="1">
    <citation type="submission" date="2021-06" db="EMBL/GenBank/DDBJ databases">
        <authorList>
            <person name="Kallberg Y."/>
            <person name="Tangrot J."/>
            <person name="Rosling A."/>
        </authorList>
    </citation>
    <scope>NUCLEOTIDE SEQUENCE</scope>
    <source>
        <strain evidence="8">MT106</strain>
    </source>
</reference>
<dbReference type="PANTHER" id="PTHR41694:SF3">
    <property type="entry name" value="RNA-DIRECTED DNA POLYMERASE-RELATED"/>
    <property type="match status" value="1"/>
</dbReference>
<gene>
    <name evidence="8" type="ORF">AGERDE_LOCUS12734</name>
</gene>
<dbReference type="GO" id="GO:0016787">
    <property type="term" value="F:hydrolase activity"/>
    <property type="evidence" value="ECO:0007669"/>
    <property type="project" value="UniProtKB-KW"/>
</dbReference>
<organism evidence="8 9">
    <name type="scientific">Ambispora gerdemannii</name>
    <dbReference type="NCBI Taxonomy" id="144530"/>
    <lineage>
        <taxon>Eukaryota</taxon>
        <taxon>Fungi</taxon>
        <taxon>Fungi incertae sedis</taxon>
        <taxon>Mucoromycota</taxon>
        <taxon>Glomeromycotina</taxon>
        <taxon>Glomeromycetes</taxon>
        <taxon>Archaeosporales</taxon>
        <taxon>Ambisporaceae</taxon>
        <taxon>Ambispora</taxon>
    </lineage>
</organism>
<protein>
    <submittedName>
        <fullName evidence="8">8360_t:CDS:1</fullName>
    </submittedName>
</protein>
<dbReference type="GO" id="GO:0005634">
    <property type="term" value="C:nucleus"/>
    <property type="evidence" value="ECO:0007669"/>
    <property type="project" value="UniProtKB-ARBA"/>
</dbReference>
<accession>A0A9N9HI11</accession>
<evidence type="ECO:0000256" key="6">
    <source>
        <dbReference type="ARBA" id="ARBA00022918"/>
    </source>
</evidence>
<dbReference type="PROSITE" id="PS50994">
    <property type="entry name" value="INTEGRASE"/>
    <property type="match status" value="1"/>
</dbReference>
<evidence type="ECO:0000256" key="5">
    <source>
        <dbReference type="ARBA" id="ARBA00022801"/>
    </source>
</evidence>
<sequence>MKLWHLENDLLYVKLENQPFRQFVPAWDMKFHQSLFQQFHINDHHINAKECFNKIYINHIGITRNEVYELVQNCNICNRTTSIKEKDDIIPVVSYGPIKHLQMDLVDFTAYKEQNDGFAWLLTIVCIFSKFLWTIPLKTKETVIVGDVLVSLFAQWGAPSILQSDNGKEFVSNIIKNICMALGITIRHGRPRYPQSQGQIERLNQTIRREFTKMIAHNKTPREVMFGYKFLGIYQKFNLKDIEAVQEIDNSPEIQFEKLHKYMIKYSSVHHRTNILEPGQSVAIAPDTDMNPSTKKRNLEVTFKDTGTIIGITNNNKTIIIEMPEGNTKRCPSKR</sequence>
<keyword evidence="9" id="KW-1185">Reference proteome</keyword>
<feature type="non-terminal residue" evidence="8">
    <location>
        <position position="335"/>
    </location>
</feature>
<evidence type="ECO:0000313" key="8">
    <source>
        <dbReference type="EMBL" id="CAG8682534.1"/>
    </source>
</evidence>
<dbReference type="Pfam" id="PF00665">
    <property type="entry name" value="rve"/>
    <property type="match status" value="1"/>
</dbReference>
<dbReference type="AlphaFoldDB" id="A0A9N9HI11"/>